<name>A0A1A8CY26_NOTKA</name>
<reference evidence="1" key="1">
    <citation type="submission" date="2016-05" db="EMBL/GenBank/DDBJ databases">
        <authorList>
            <person name="Lavstsen T."/>
            <person name="Jespersen J.S."/>
        </authorList>
    </citation>
    <scope>NUCLEOTIDE SEQUENCE</scope>
    <source>
        <tissue evidence="1">Brain</tissue>
    </source>
</reference>
<gene>
    <name evidence="1" type="primary">Nfu_g_1_011902</name>
</gene>
<dbReference type="EMBL" id="HADZ01020007">
    <property type="protein sequence ID" value="SBP83948.1"/>
    <property type="molecule type" value="Transcribed_RNA"/>
</dbReference>
<dbReference type="EMBL" id="HAEA01007258">
    <property type="protein sequence ID" value="SBQ35738.1"/>
    <property type="molecule type" value="Transcribed_RNA"/>
</dbReference>
<accession>A0A1A8CY26</accession>
<dbReference type="AlphaFoldDB" id="A0A1A8CY26"/>
<evidence type="ECO:0000313" key="1">
    <source>
        <dbReference type="EMBL" id="SBP83948.1"/>
    </source>
</evidence>
<sequence length="34" mass="3571">QIGLSRTGVCNRRSWAAYGPSSLLSTGCESGRVT</sequence>
<protein>
    <submittedName>
        <fullName evidence="1">Uncharacterized protein</fullName>
    </submittedName>
</protein>
<feature type="non-terminal residue" evidence="1">
    <location>
        <position position="1"/>
    </location>
</feature>
<proteinExistence type="predicted"/>
<organism evidence="1">
    <name type="scientific">Nothobranchius kadleci</name>
    <name type="common">African annual killifish</name>
    <dbReference type="NCBI Taxonomy" id="1051664"/>
    <lineage>
        <taxon>Eukaryota</taxon>
        <taxon>Metazoa</taxon>
        <taxon>Chordata</taxon>
        <taxon>Craniata</taxon>
        <taxon>Vertebrata</taxon>
        <taxon>Euteleostomi</taxon>
        <taxon>Actinopterygii</taxon>
        <taxon>Neopterygii</taxon>
        <taxon>Teleostei</taxon>
        <taxon>Neoteleostei</taxon>
        <taxon>Acanthomorphata</taxon>
        <taxon>Ovalentaria</taxon>
        <taxon>Atherinomorphae</taxon>
        <taxon>Cyprinodontiformes</taxon>
        <taxon>Nothobranchiidae</taxon>
        <taxon>Nothobranchius</taxon>
    </lineage>
</organism>
<reference evidence="1" key="2">
    <citation type="submission" date="2016-06" db="EMBL/GenBank/DDBJ databases">
        <title>The genome of a short-lived fish provides insights into sex chromosome evolution and the genetic control of aging.</title>
        <authorList>
            <person name="Reichwald K."/>
            <person name="Felder M."/>
            <person name="Petzold A."/>
            <person name="Koch P."/>
            <person name="Groth M."/>
            <person name="Platzer M."/>
        </authorList>
    </citation>
    <scope>NUCLEOTIDE SEQUENCE</scope>
    <source>
        <tissue evidence="1">Brain</tissue>
    </source>
</reference>